<dbReference type="SUPFAM" id="SSF53335">
    <property type="entry name" value="S-adenosyl-L-methionine-dependent methyltransferases"/>
    <property type="match status" value="1"/>
</dbReference>
<gene>
    <name evidence="1" type="ORF">A2785_02360</name>
</gene>
<reference evidence="1 2" key="1">
    <citation type="journal article" date="2016" name="Nat. Commun.">
        <title>Thousands of microbial genomes shed light on interconnected biogeochemical processes in an aquifer system.</title>
        <authorList>
            <person name="Anantharaman K."/>
            <person name="Brown C.T."/>
            <person name="Hug L.A."/>
            <person name="Sharon I."/>
            <person name="Castelle C.J."/>
            <person name="Probst A.J."/>
            <person name="Thomas B.C."/>
            <person name="Singh A."/>
            <person name="Wilkins M.J."/>
            <person name="Karaoz U."/>
            <person name="Brodie E.L."/>
            <person name="Williams K.H."/>
            <person name="Hubbard S.S."/>
            <person name="Banfield J.F."/>
        </authorList>
    </citation>
    <scope>NUCLEOTIDE SEQUENCE [LARGE SCALE GENOMIC DNA]</scope>
</reference>
<protein>
    <recommendedName>
        <fullName evidence="3">Sugar O-methyltransferase</fullName>
    </recommendedName>
</protein>
<organism evidence="1 2">
    <name type="scientific">Candidatus Chisholmbacteria bacterium RIFCSPHIGHO2_01_FULL_49_18</name>
    <dbReference type="NCBI Taxonomy" id="1797590"/>
    <lineage>
        <taxon>Bacteria</taxon>
        <taxon>Candidatus Chisholmiibacteriota</taxon>
    </lineage>
</organism>
<evidence type="ECO:0000313" key="1">
    <source>
        <dbReference type="EMBL" id="OGY16955.1"/>
    </source>
</evidence>
<proteinExistence type="predicted"/>
<dbReference type="CDD" id="cd02440">
    <property type="entry name" value="AdoMet_MTases"/>
    <property type="match status" value="1"/>
</dbReference>
<evidence type="ECO:0008006" key="3">
    <source>
        <dbReference type="Google" id="ProtNLM"/>
    </source>
</evidence>
<name>A0A1G1VNJ5_9BACT</name>
<accession>A0A1G1VNJ5</accession>
<sequence>MEFIHFILNIVRSILGTRTYFKLGNIWHKFRGQEAARTTNVQDWKALLNHPHLDPILKTMMLSFEAHQRDNMISNYWKGLNDKHISQLLELGFDNFKQNVALNYFNWPLREYNPQVKFLIKKLPRDTVSWAKQQAQSADHHEIFTPEQSQYFNFVTFLLWKFVEKQGGQKLLDNLEEPLIGNPLAVRLNRKLISQDIANSVLEYQSMAKNGIDFQSTHTILEIGAGYGRTAYVILRLNPHIRYIIVDIPPALYIAQRYLSKIFPDRKIFHFRDFDKFSQVKDDFRSSDIIFLMPFQLPKLPDNAVDLCIAIDCLHEMLPETIDRYFDTFERLGNSLYFKCSNEYTIPHDLITLKEKDYPIRSHWKKIFWKTCLVQSSYFETLLTLKPNK</sequence>
<dbReference type="InterPro" id="IPR029063">
    <property type="entry name" value="SAM-dependent_MTases_sf"/>
</dbReference>
<dbReference type="NCBIfam" id="TIGR04371">
    <property type="entry name" value="methyltran_NanM"/>
    <property type="match status" value="1"/>
</dbReference>
<dbReference type="Proteomes" id="UP000179069">
    <property type="component" value="Unassembled WGS sequence"/>
</dbReference>
<comment type="caution">
    <text evidence="1">The sequence shown here is derived from an EMBL/GenBank/DDBJ whole genome shotgun (WGS) entry which is preliminary data.</text>
</comment>
<evidence type="ECO:0000313" key="2">
    <source>
        <dbReference type="Proteomes" id="UP000179069"/>
    </source>
</evidence>
<dbReference type="InterPro" id="IPR030807">
    <property type="entry name" value="Methyltran_NanM"/>
</dbReference>
<dbReference type="EMBL" id="MHCI01000008">
    <property type="protein sequence ID" value="OGY16955.1"/>
    <property type="molecule type" value="Genomic_DNA"/>
</dbReference>
<dbReference type="AlphaFoldDB" id="A0A1G1VNJ5"/>
<dbReference type="Gene3D" id="3.40.50.150">
    <property type="entry name" value="Vaccinia Virus protein VP39"/>
    <property type="match status" value="1"/>
</dbReference>